<evidence type="ECO:0000256" key="1">
    <source>
        <dbReference type="ARBA" id="ARBA00004442"/>
    </source>
</evidence>
<feature type="compositionally biased region" description="Basic and acidic residues" evidence="6">
    <location>
        <begin position="507"/>
        <end position="519"/>
    </location>
</feature>
<dbReference type="Proteomes" id="UP000267159">
    <property type="component" value="Unassembled WGS sequence"/>
</dbReference>
<evidence type="ECO:0000313" key="10">
    <source>
        <dbReference type="EMBL" id="RLT81325.1"/>
    </source>
</evidence>
<dbReference type="InterPro" id="IPR033985">
    <property type="entry name" value="SusD-like_N"/>
</dbReference>
<feature type="domain" description="SusD-like N-terminal" evidence="9">
    <location>
        <begin position="119"/>
        <end position="261"/>
    </location>
</feature>
<dbReference type="EMBL" id="RAZM01000006">
    <property type="protein sequence ID" value="RLT81325.1"/>
    <property type="molecule type" value="Genomic_DNA"/>
</dbReference>
<feature type="signal peptide" evidence="7">
    <location>
        <begin position="1"/>
        <end position="24"/>
    </location>
</feature>
<dbReference type="CDD" id="cd08977">
    <property type="entry name" value="SusD"/>
    <property type="match status" value="1"/>
</dbReference>
<dbReference type="GO" id="GO:0009279">
    <property type="term" value="C:cell outer membrane"/>
    <property type="evidence" value="ECO:0007669"/>
    <property type="project" value="UniProtKB-SubCell"/>
</dbReference>
<dbReference type="Pfam" id="PF14322">
    <property type="entry name" value="SusD-like_3"/>
    <property type="match status" value="1"/>
</dbReference>
<comment type="caution">
    <text evidence="10">The sequence shown here is derived from an EMBL/GenBank/DDBJ whole genome shotgun (WGS) entry which is preliminary data.</text>
</comment>
<keyword evidence="4" id="KW-0472">Membrane</keyword>
<comment type="similarity">
    <text evidence="2">Belongs to the SusD family.</text>
</comment>
<reference evidence="10 11" key="1">
    <citation type="submission" date="2018-09" db="EMBL/GenBank/DDBJ databases">
        <title>Murine metabolic-syndrome-specific gut microbial biobank.</title>
        <authorList>
            <person name="Liu C."/>
        </authorList>
    </citation>
    <scope>NUCLEOTIDE SEQUENCE [LARGE SCALE GENOMIC DNA]</scope>
    <source>
        <strain evidence="10 11">0.1X-D8-26</strain>
    </source>
</reference>
<evidence type="ECO:0000256" key="5">
    <source>
        <dbReference type="ARBA" id="ARBA00023237"/>
    </source>
</evidence>
<proteinExistence type="inferred from homology"/>
<accession>A0A3L7Z667</accession>
<name>A0A3L7Z667_9BACE</name>
<feature type="region of interest" description="Disordered" evidence="6">
    <location>
        <begin position="500"/>
        <end position="529"/>
    </location>
</feature>
<dbReference type="AlphaFoldDB" id="A0A3L7Z667"/>
<keyword evidence="5" id="KW-0998">Cell outer membrane</keyword>
<organism evidence="10 11">
    <name type="scientific">Bacteroides acidifaciens</name>
    <dbReference type="NCBI Taxonomy" id="85831"/>
    <lineage>
        <taxon>Bacteria</taxon>
        <taxon>Pseudomonadati</taxon>
        <taxon>Bacteroidota</taxon>
        <taxon>Bacteroidia</taxon>
        <taxon>Bacteroidales</taxon>
        <taxon>Bacteroidaceae</taxon>
        <taxon>Bacteroides</taxon>
    </lineage>
</organism>
<dbReference type="SUPFAM" id="SSF48452">
    <property type="entry name" value="TPR-like"/>
    <property type="match status" value="1"/>
</dbReference>
<comment type="subcellular location">
    <subcellularLocation>
        <location evidence="1">Cell outer membrane</location>
    </subcellularLocation>
</comment>
<dbReference type="Gene3D" id="1.25.40.390">
    <property type="match status" value="1"/>
</dbReference>
<evidence type="ECO:0000256" key="6">
    <source>
        <dbReference type="SAM" id="MobiDB-lite"/>
    </source>
</evidence>
<feature type="domain" description="RagB/SusD" evidence="8">
    <location>
        <begin position="361"/>
        <end position="498"/>
    </location>
</feature>
<evidence type="ECO:0000256" key="3">
    <source>
        <dbReference type="ARBA" id="ARBA00022729"/>
    </source>
</evidence>
<keyword evidence="3 7" id="KW-0732">Signal</keyword>
<evidence type="ECO:0000256" key="2">
    <source>
        <dbReference type="ARBA" id="ARBA00006275"/>
    </source>
</evidence>
<evidence type="ECO:0000256" key="4">
    <source>
        <dbReference type="ARBA" id="ARBA00023136"/>
    </source>
</evidence>
<evidence type="ECO:0000313" key="11">
    <source>
        <dbReference type="Proteomes" id="UP000267159"/>
    </source>
</evidence>
<dbReference type="InterPro" id="IPR011990">
    <property type="entry name" value="TPR-like_helical_dom_sf"/>
</dbReference>
<sequence length="529" mass="60536">MNMKKILYTITLTLATILTGTSCSDFLSAYSQTMIVAKTVYDLDEVLLGGVYIKSKAMSEGPTIHRTAGFLNILDDDVNTGSIGDETSKTWGTCLSSIYGIYAWQLRIGSNFDASYFRNDNATWNDLYNRINVINILLDEITQLPHETDDELSAYIRIHGEAYFLRAQFYFMLANLYGDAYTPATCNTKLCVPLKLTPYVEHDKNKDTQFHRATLKEVYAQIIADLLQAKECLTRSPQADHHRLHRASMESVGLLLSRVYLYMQEWEKAEKEADEVMRSTAATLSSIQAFTSDKAFLTEDNPEILFSQGHNSLVTDLVFMARPGDFCVTKELYDMYDENDRRRDCFFGKLLATGDSIIMKNKYEKGSMVSHISDVFTLRMAEAYLNKAEACAIQGKAEEANQTLNALRKQRIEGYTPQSYTGEELVSQIRDERRKELCFEGHRWFDLRRYAVCESYPYSKEIIHVYHVCGNKGVSHTQTFRLEKNDKAYTFALPESVIQFDNVPMEDNPRDSREPLKADTEEETETPEQ</sequence>
<dbReference type="PROSITE" id="PS51257">
    <property type="entry name" value="PROKAR_LIPOPROTEIN"/>
    <property type="match status" value="1"/>
</dbReference>
<gene>
    <name evidence="10" type="ORF">D7Y07_03490</name>
</gene>
<evidence type="ECO:0000259" key="8">
    <source>
        <dbReference type="Pfam" id="PF07980"/>
    </source>
</evidence>
<feature type="chain" id="PRO_5018308654" evidence="7">
    <location>
        <begin position="25"/>
        <end position="529"/>
    </location>
</feature>
<evidence type="ECO:0000256" key="7">
    <source>
        <dbReference type="SAM" id="SignalP"/>
    </source>
</evidence>
<feature type="compositionally biased region" description="Acidic residues" evidence="6">
    <location>
        <begin position="520"/>
        <end position="529"/>
    </location>
</feature>
<dbReference type="Pfam" id="PF07980">
    <property type="entry name" value="SusD_RagB"/>
    <property type="match status" value="1"/>
</dbReference>
<evidence type="ECO:0000259" key="9">
    <source>
        <dbReference type="Pfam" id="PF14322"/>
    </source>
</evidence>
<protein>
    <submittedName>
        <fullName evidence="10">RagB/SusD family nutrient uptake outer membrane protein</fullName>
    </submittedName>
</protein>
<dbReference type="InterPro" id="IPR012944">
    <property type="entry name" value="SusD_RagB_dom"/>
</dbReference>
<dbReference type="STRING" id="1235814.GCA_000613385_04494"/>